<dbReference type="PANTHER" id="PTHR48220">
    <property type="match status" value="1"/>
</dbReference>
<dbReference type="AlphaFoldDB" id="A0A0D7BI22"/>
<dbReference type="PANTHER" id="PTHR48220:SF1">
    <property type="entry name" value="VACUOLAR PROTEIN SORTING-ASSOCIATED PROTEIN 62-RELATED"/>
    <property type="match status" value="1"/>
</dbReference>
<organism evidence="3 4">
    <name type="scientific">Cylindrobasidium torrendii FP15055 ss-10</name>
    <dbReference type="NCBI Taxonomy" id="1314674"/>
    <lineage>
        <taxon>Eukaryota</taxon>
        <taxon>Fungi</taxon>
        <taxon>Dikarya</taxon>
        <taxon>Basidiomycota</taxon>
        <taxon>Agaricomycotina</taxon>
        <taxon>Agaricomycetes</taxon>
        <taxon>Agaricomycetidae</taxon>
        <taxon>Agaricales</taxon>
        <taxon>Marasmiineae</taxon>
        <taxon>Physalacriaceae</taxon>
        <taxon>Cylindrobasidium</taxon>
    </lineage>
</organism>
<dbReference type="OrthoDB" id="188042at2759"/>
<keyword evidence="4" id="KW-1185">Reference proteome</keyword>
<feature type="compositionally biased region" description="Basic and acidic residues" evidence="1">
    <location>
        <begin position="339"/>
        <end position="361"/>
    </location>
</feature>
<accession>A0A0D7BI22</accession>
<protein>
    <recommendedName>
        <fullName evidence="5">Vacuolar protein sorting-associated protein 62</fullName>
    </recommendedName>
</protein>
<evidence type="ECO:0008006" key="5">
    <source>
        <dbReference type="Google" id="ProtNLM"/>
    </source>
</evidence>
<evidence type="ECO:0000256" key="1">
    <source>
        <dbReference type="SAM" id="MobiDB-lite"/>
    </source>
</evidence>
<name>A0A0D7BI22_9AGAR</name>
<evidence type="ECO:0000313" key="3">
    <source>
        <dbReference type="EMBL" id="KIY70188.1"/>
    </source>
</evidence>
<feature type="chain" id="PRO_5002317420" description="Vacuolar protein sorting-associated protein 62" evidence="2">
    <location>
        <begin position="23"/>
        <end position="370"/>
    </location>
</feature>
<dbReference type="InterPro" id="IPR053102">
    <property type="entry name" value="VPS_Associated"/>
</dbReference>
<feature type="region of interest" description="Disordered" evidence="1">
    <location>
        <begin position="339"/>
        <end position="370"/>
    </location>
</feature>
<keyword evidence="2" id="KW-0732">Signal</keyword>
<dbReference type="InterPro" id="IPR009291">
    <property type="entry name" value="Vps62"/>
</dbReference>
<dbReference type="PROSITE" id="PS51257">
    <property type="entry name" value="PROKAR_LIPOPROTEIN"/>
    <property type="match status" value="1"/>
</dbReference>
<dbReference type="EMBL" id="KN880472">
    <property type="protein sequence ID" value="KIY70188.1"/>
    <property type="molecule type" value="Genomic_DNA"/>
</dbReference>
<dbReference type="Proteomes" id="UP000054007">
    <property type="component" value="Unassembled WGS sequence"/>
</dbReference>
<dbReference type="GO" id="GO:0000329">
    <property type="term" value="C:fungal-type vacuole membrane"/>
    <property type="evidence" value="ECO:0007669"/>
    <property type="project" value="TreeGrafter"/>
</dbReference>
<dbReference type="GO" id="GO:0006623">
    <property type="term" value="P:protein targeting to vacuole"/>
    <property type="evidence" value="ECO:0007669"/>
    <property type="project" value="TreeGrafter"/>
</dbReference>
<reference evidence="3 4" key="1">
    <citation type="journal article" date="2015" name="Fungal Genet. Biol.">
        <title>Evolution of novel wood decay mechanisms in Agaricales revealed by the genome sequences of Fistulina hepatica and Cylindrobasidium torrendii.</title>
        <authorList>
            <person name="Floudas D."/>
            <person name="Held B.W."/>
            <person name="Riley R."/>
            <person name="Nagy L.G."/>
            <person name="Koehler G."/>
            <person name="Ransdell A.S."/>
            <person name="Younus H."/>
            <person name="Chow J."/>
            <person name="Chiniquy J."/>
            <person name="Lipzen A."/>
            <person name="Tritt A."/>
            <person name="Sun H."/>
            <person name="Haridas S."/>
            <person name="LaButti K."/>
            <person name="Ohm R.A."/>
            <person name="Kues U."/>
            <person name="Blanchette R.A."/>
            <person name="Grigoriev I.V."/>
            <person name="Minto R.E."/>
            <person name="Hibbett D.S."/>
        </authorList>
    </citation>
    <scope>NUCLEOTIDE SEQUENCE [LARGE SCALE GENOMIC DNA]</scope>
    <source>
        <strain evidence="3 4">FP15055 ss-10</strain>
    </source>
</reference>
<evidence type="ECO:0000313" key="4">
    <source>
        <dbReference type="Proteomes" id="UP000054007"/>
    </source>
</evidence>
<sequence length="370" mass="40704">MASRAVFASTVLVSLFSCVAHGTSLPLQKRDAIPDYALTYAPQTYLYSGEEYFPSDIVEHLAHTVPKVNFSAVGDAATLQTLNAVSTDAFLTSLDDPDADPRADWMTSVANKPDGDGLSPAPATIIAVNKADGFVDVFYFYFYSFDLGNKVLGVRFGNHIGDWEHSMIRFKDSKPAYVYLSAHSSGTSFTYDAYPAKTDDGRPKVYVGTGTHANYAYTGEQDYVLPFGLLHDTTDEGTLWDVAKNFRGYWYDGSAFTSAGGVGAGGQTQDAEGLDWLNWLGRWGDEQYPDDDDRQYGIFGQYHYVSGPTGPVDKKLTRTDVCPSTDGCDIEGARVASRREAGDGEVYDEYRPEFDEFKQGLDDNDVPYSH</sequence>
<proteinExistence type="predicted"/>
<dbReference type="STRING" id="1314674.A0A0D7BI22"/>
<gene>
    <name evidence="3" type="ORF">CYLTODRAFT_451981</name>
</gene>
<feature type="signal peptide" evidence="2">
    <location>
        <begin position="1"/>
        <end position="22"/>
    </location>
</feature>
<evidence type="ECO:0000256" key="2">
    <source>
        <dbReference type="SAM" id="SignalP"/>
    </source>
</evidence>
<dbReference type="Pfam" id="PF06101">
    <property type="entry name" value="Vps62"/>
    <property type="match status" value="1"/>
</dbReference>